<dbReference type="PANTHER" id="PTHR33048">
    <property type="entry name" value="PTH11-LIKE INTEGRAL MEMBRANE PROTEIN (AFU_ORTHOLOGUE AFUA_5G11245)"/>
    <property type="match status" value="1"/>
</dbReference>
<accession>A0ABR1VHW5</accession>
<evidence type="ECO:0000256" key="4">
    <source>
        <dbReference type="ARBA" id="ARBA00023136"/>
    </source>
</evidence>
<evidence type="ECO:0000256" key="5">
    <source>
        <dbReference type="ARBA" id="ARBA00038359"/>
    </source>
</evidence>
<keyword evidence="3 6" id="KW-1133">Transmembrane helix</keyword>
<evidence type="ECO:0000259" key="7">
    <source>
        <dbReference type="Pfam" id="PF20684"/>
    </source>
</evidence>
<evidence type="ECO:0000256" key="2">
    <source>
        <dbReference type="ARBA" id="ARBA00022692"/>
    </source>
</evidence>
<dbReference type="RefSeq" id="XP_066717185.1">
    <property type="nucleotide sequence ID" value="XM_066857916.1"/>
</dbReference>
<dbReference type="Proteomes" id="UP001480595">
    <property type="component" value="Unassembled WGS sequence"/>
</dbReference>
<keyword evidence="9" id="KW-1185">Reference proteome</keyword>
<dbReference type="GeneID" id="92090979"/>
<dbReference type="InterPro" id="IPR049326">
    <property type="entry name" value="Rhodopsin_dom_fungi"/>
</dbReference>
<evidence type="ECO:0000313" key="9">
    <source>
        <dbReference type="Proteomes" id="UP001480595"/>
    </source>
</evidence>
<keyword evidence="4 6" id="KW-0472">Membrane</keyword>
<comment type="subcellular location">
    <subcellularLocation>
        <location evidence="1">Membrane</location>
        <topology evidence="1">Multi-pass membrane protein</topology>
    </subcellularLocation>
</comment>
<name>A0ABR1VHW5_9PEZI</name>
<organism evidence="8 9">
    <name type="scientific">Apiospora phragmitis</name>
    <dbReference type="NCBI Taxonomy" id="2905665"/>
    <lineage>
        <taxon>Eukaryota</taxon>
        <taxon>Fungi</taxon>
        <taxon>Dikarya</taxon>
        <taxon>Ascomycota</taxon>
        <taxon>Pezizomycotina</taxon>
        <taxon>Sordariomycetes</taxon>
        <taxon>Xylariomycetidae</taxon>
        <taxon>Amphisphaeriales</taxon>
        <taxon>Apiosporaceae</taxon>
        <taxon>Apiospora</taxon>
    </lineage>
</organism>
<feature type="transmembrane region" description="Helical" evidence="6">
    <location>
        <begin position="6"/>
        <end position="28"/>
    </location>
</feature>
<proteinExistence type="inferred from homology"/>
<feature type="transmembrane region" description="Helical" evidence="6">
    <location>
        <begin position="111"/>
        <end position="129"/>
    </location>
</feature>
<reference evidence="8 9" key="1">
    <citation type="submission" date="2023-01" db="EMBL/GenBank/DDBJ databases">
        <title>Analysis of 21 Apiospora genomes using comparative genomics revels a genus with tremendous synthesis potential of carbohydrate active enzymes and secondary metabolites.</title>
        <authorList>
            <person name="Sorensen T."/>
        </authorList>
    </citation>
    <scope>NUCLEOTIDE SEQUENCE [LARGE SCALE GENOMIC DNA]</scope>
    <source>
        <strain evidence="8 9">CBS 135458</strain>
    </source>
</reference>
<keyword evidence="2 6" id="KW-0812">Transmembrane</keyword>
<protein>
    <recommendedName>
        <fullName evidence="7">Rhodopsin domain-containing protein</fullName>
    </recommendedName>
</protein>
<dbReference type="PANTHER" id="PTHR33048:SF47">
    <property type="entry name" value="INTEGRAL MEMBRANE PROTEIN-RELATED"/>
    <property type="match status" value="1"/>
</dbReference>
<dbReference type="EMBL" id="JAQQWL010000006">
    <property type="protein sequence ID" value="KAK8069891.1"/>
    <property type="molecule type" value="Genomic_DNA"/>
</dbReference>
<comment type="caution">
    <text evidence="8">The sequence shown here is derived from an EMBL/GenBank/DDBJ whole genome shotgun (WGS) entry which is preliminary data.</text>
</comment>
<evidence type="ECO:0000256" key="1">
    <source>
        <dbReference type="ARBA" id="ARBA00004141"/>
    </source>
</evidence>
<evidence type="ECO:0000313" key="8">
    <source>
        <dbReference type="EMBL" id="KAK8069891.1"/>
    </source>
</evidence>
<evidence type="ECO:0000256" key="6">
    <source>
        <dbReference type="SAM" id="Phobius"/>
    </source>
</evidence>
<evidence type="ECO:0000256" key="3">
    <source>
        <dbReference type="ARBA" id="ARBA00022989"/>
    </source>
</evidence>
<feature type="domain" description="Rhodopsin" evidence="7">
    <location>
        <begin position="25"/>
        <end position="125"/>
    </location>
</feature>
<sequence>MESRQPEIYGAVIITLIAATSALVLRLIARRMKKLALWFDDYLAIVAWGLELGLGLHLDDLHISFDLADHYRELFQFILEHAYTVSIAGSQLSILALYWRAFGPALESRMGIVIIAACSISWFLCRLIQENVLKSLLLFSQDDVCGHYIRRNVQRRLLARDGPGAMVRSRDQPQYHYWRLTVGSTDAPACLPLMRPFFQRFGCCIERKPSATSQGQDSYEMTKLPGAARALVQTLEDMDITHPYRRGSERYRWMGGRFYWARPGRIRWQALAATHPSLPVP</sequence>
<gene>
    <name evidence="8" type="ORF">PG994_006507</name>
</gene>
<feature type="transmembrane region" description="Helical" evidence="6">
    <location>
        <begin position="35"/>
        <end position="58"/>
    </location>
</feature>
<comment type="similarity">
    <text evidence="5">Belongs to the SAT4 family.</text>
</comment>
<dbReference type="Pfam" id="PF20684">
    <property type="entry name" value="Fung_rhodopsin"/>
    <property type="match status" value="1"/>
</dbReference>
<dbReference type="InterPro" id="IPR052337">
    <property type="entry name" value="SAT4-like"/>
</dbReference>
<feature type="transmembrane region" description="Helical" evidence="6">
    <location>
        <begin position="78"/>
        <end position="99"/>
    </location>
</feature>